<keyword evidence="4" id="KW-0732">Signal</keyword>
<evidence type="ECO:0000256" key="3">
    <source>
        <dbReference type="RuleBase" id="RU367036"/>
    </source>
</evidence>
<keyword evidence="7" id="KW-1185">Reference proteome</keyword>
<feature type="domain" description="Gamma-glutamylcyclotransferase AIG2-like" evidence="5">
    <location>
        <begin position="44"/>
        <end position="173"/>
    </location>
</feature>
<dbReference type="AlphaFoldDB" id="A0A4V3S9W1"/>
<evidence type="ECO:0000313" key="7">
    <source>
        <dbReference type="Proteomes" id="UP000310200"/>
    </source>
</evidence>
<dbReference type="EMBL" id="QBLH01002847">
    <property type="protein sequence ID" value="TGZ46654.1"/>
    <property type="molecule type" value="Genomic_DNA"/>
</dbReference>
<dbReference type="InterPro" id="IPR013024">
    <property type="entry name" value="GGCT-like"/>
</dbReference>
<accession>A0A4V3S9W1</accession>
<dbReference type="Gene3D" id="3.10.490.10">
    <property type="entry name" value="Gamma-glutamyl cyclotransferase-like"/>
    <property type="match status" value="1"/>
</dbReference>
<feature type="active site" description="Proton acceptor" evidence="2">
    <location>
        <position position="122"/>
    </location>
</feature>
<reference evidence="6 7" key="1">
    <citation type="journal article" date="2019" name="Philos. Trans. R. Soc. Lond., B, Biol. Sci.">
        <title>Ant behaviour and brain gene expression of defending hosts depend on the ecological success of the intruding social parasite.</title>
        <authorList>
            <person name="Kaur R."/>
            <person name="Stoldt M."/>
            <person name="Jongepier E."/>
            <person name="Feldmeyer B."/>
            <person name="Menzel F."/>
            <person name="Bornberg-Bauer E."/>
            <person name="Foitzik S."/>
        </authorList>
    </citation>
    <scope>NUCLEOTIDE SEQUENCE [LARGE SCALE GENOMIC DNA]</scope>
    <source>
        <tissue evidence="6">Whole body</tissue>
    </source>
</reference>
<dbReference type="SUPFAM" id="SSF110857">
    <property type="entry name" value="Gamma-glutamyl cyclotransferase-like"/>
    <property type="match status" value="1"/>
</dbReference>
<sequence length="248" mass="28338">MLLHVAAVTVLVNIAIIELDSLYSSSPTKNSDVDFSDESPLHRVFVYGTLKRGEPNHGLIKDTANGYAKFLGLGRTTTRYPLIIATKYNIPFLLKKAGAGHYVLGEIYDVDSNMMKKLDELEEHPKFYERTEEEILLAPEAALKPGKPFEEVGESTKAWIYFLPRYKSSLLDSTMYASYTNNGSHGLKYCEKYVRDASYDHRKERQRRVEPQRCSLNIRSRVLLLMANGLSYVNPREFRKSDDAENNE</sequence>
<feature type="chain" id="PRO_5020495094" description="Gamma-glutamylcyclotransferase family protein" evidence="4">
    <location>
        <begin position="20"/>
        <end position="248"/>
    </location>
</feature>
<comment type="caution">
    <text evidence="6">The sequence shown here is derived from an EMBL/GenBank/DDBJ whole genome shotgun (WGS) entry which is preliminary data.</text>
</comment>
<dbReference type="InterPro" id="IPR036568">
    <property type="entry name" value="GGCT-like_sf"/>
</dbReference>
<dbReference type="InterPro" id="IPR009288">
    <property type="entry name" value="AIG2-like_dom"/>
</dbReference>
<dbReference type="PANTHER" id="PTHR12510">
    <property type="entry name" value="TROPONIN C-AKIN-1 PROTEIN"/>
    <property type="match status" value="1"/>
</dbReference>
<dbReference type="CDD" id="cd06661">
    <property type="entry name" value="GGCT_like"/>
    <property type="match status" value="1"/>
</dbReference>
<evidence type="ECO:0000256" key="4">
    <source>
        <dbReference type="SAM" id="SignalP"/>
    </source>
</evidence>
<dbReference type="GO" id="GO:0005829">
    <property type="term" value="C:cytosol"/>
    <property type="evidence" value="ECO:0007669"/>
    <property type="project" value="TreeGrafter"/>
</dbReference>
<feature type="signal peptide" evidence="4">
    <location>
        <begin position="1"/>
        <end position="19"/>
    </location>
</feature>
<organism evidence="6 7">
    <name type="scientific">Temnothorax longispinosus</name>
    <dbReference type="NCBI Taxonomy" id="300112"/>
    <lineage>
        <taxon>Eukaryota</taxon>
        <taxon>Metazoa</taxon>
        <taxon>Ecdysozoa</taxon>
        <taxon>Arthropoda</taxon>
        <taxon>Hexapoda</taxon>
        <taxon>Insecta</taxon>
        <taxon>Pterygota</taxon>
        <taxon>Neoptera</taxon>
        <taxon>Endopterygota</taxon>
        <taxon>Hymenoptera</taxon>
        <taxon>Apocrita</taxon>
        <taxon>Aculeata</taxon>
        <taxon>Formicoidea</taxon>
        <taxon>Formicidae</taxon>
        <taxon>Myrmicinae</taxon>
        <taxon>Temnothorax</taxon>
    </lineage>
</organism>
<gene>
    <name evidence="6" type="ORF">DBV15_04050</name>
</gene>
<dbReference type="PANTHER" id="PTHR12510:SF4">
    <property type="entry name" value="GAMMA-GLUTAMYLAMINECYCLOTRANSFERASE"/>
    <property type="match status" value="1"/>
</dbReference>
<dbReference type="STRING" id="300112.A0A4V3S9W1"/>
<dbReference type="GO" id="GO:0061929">
    <property type="term" value="F:gamma-glutamylaminecyclotransferase activity"/>
    <property type="evidence" value="ECO:0007669"/>
    <property type="project" value="InterPro"/>
</dbReference>
<dbReference type="InterPro" id="IPR039126">
    <property type="entry name" value="GGACT"/>
</dbReference>
<evidence type="ECO:0000256" key="2">
    <source>
        <dbReference type="PIRSR" id="PIRSR639126-1"/>
    </source>
</evidence>
<protein>
    <recommendedName>
        <fullName evidence="3">Gamma-glutamylcyclotransferase family protein</fullName>
    </recommendedName>
</protein>
<dbReference type="Pfam" id="PF06094">
    <property type="entry name" value="GGACT"/>
    <property type="match status" value="1"/>
</dbReference>
<name>A0A4V3S9W1_9HYME</name>
<evidence type="ECO:0000259" key="5">
    <source>
        <dbReference type="Pfam" id="PF06094"/>
    </source>
</evidence>
<evidence type="ECO:0000313" key="6">
    <source>
        <dbReference type="EMBL" id="TGZ46654.1"/>
    </source>
</evidence>
<proteinExistence type="inferred from homology"/>
<evidence type="ECO:0000256" key="1">
    <source>
        <dbReference type="ARBA" id="ARBA00008861"/>
    </source>
</evidence>
<comment type="similarity">
    <text evidence="1 3">Belongs to the gamma-glutamylcyclotransferase family.</text>
</comment>
<dbReference type="Proteomes" id="UP000310200">
    <property type="component" value="Unassembled WGS sequence"/>
</dbReference>